<dbReference type="OrthoDB" id="9784270at2"/>
<dbReference type="InterPro" id="IPR057270">
    <property type="entry name" value="Ycgb-like"/>
</dbReference>
<gene>
    <name evidence="3" type="ORF">SAMN04515666_104345</name>
</gene>
<proteinExistence type="predicted"/>
<dbReference type="PANTHER" id="PTHR30029">
    <property type="entry name" value="STAGE V SPORULATION PROTEIN R"/>
    <property type="match status" value="1"/>
</dbReference>
<dbReference type="Pfam" id="PF04293">
    <property type="entry name" value="SpoVR"/>
    <property type="match status" value="1"/>
</dbReference>
<dbReference type="InterPro" id="IPR057008">
    <property type="entry name" value="SpoVR-like_C"/>
</dbReference>
<feature type="domain" description="SpoVR-like C-terminal" evidence="2">
    <location>
        <begin position="449"/>
        <end position="501"/>
    </location>
</feature>
<evidence type="ECO:0000259" key="2">
    <source>
        <dbReference type="Pfam" id="PF24755"/>
    </source>
</evidence>
<dbReference type="Pfam" id="PF24755">
    <property type="entry name" value="SpoVR_C"/>
    <property type="match status" value="1"/>
</dbReference>
<dbReference type="NCBIfam" id="NF008737">
    <property type="entry name" value="PRK11767.1"/>
    <property type="match status" value="1"/>
</dbReference>
<dbReference type="PANTHER" id="PTHR30029:SF2">
    <property type="entry name" value="STAGE V SPORULATION PROTEIN R"/>
    <property type="match status" value="1"/>
</dbReference>
<dbReference type="Proteomes" id="UP000199664">
    <property type="component" value="Unassembled WGS sequence"/>
</dbReference>
<dbReference type="AlphaFoldDB" id="A0A1H7RCN0"/>
<feature type="domain" description="SpoVR protein-like N-terminal" evidence="1">
    <location>
        <begin position="16"/>
        <end position="444"/>
    </location>
</feature>
<dbReference type="RefSeq" id="WP_091835404.1">
    <property type="nucleotide sequence ID" value="NZ_FOAN01000004.1"/>
</dbReference>
<evidence type="ECO:0000313" key="4">
    <source>
        <dbReference type="Proteomes" id="UP000199664"/>
    </source>
</evidence>
<evidence type="ECO:0000313" key="3">
    <source>
        <dbReference type="EMBL" id="SEL58100.1"/>
    </source>
</evidence>
<dbReference type="EMBL" id="FOAN01000004">
    <property type="protein sequence ID" value="SEL58100.1"/>
    <property type="molecule type" value="Genomic_DNA"/>
</dbReference>
<dbReference type="STRING" id="1036779.SAMN04515666_104345"/>
<reference evidence="4" key="1">
    <citation type="submission" date="2016-10" db="EMBL/GenBank/DDBJ databases">
        <authorList>
            <person name="Varghese N."/>
            <person name="Submissions S."/>
        </authorList>
    </citation>
    <scope>NUCLEOTIDE SEQUENCE [LARGE SCALE GENOMIC DNA]</scope>
    <source>
        <strain evidence="4">LMG 26383,CCUG 61248,R- 45681</strain>
    </source>
</reference>
<dbReference type="InterPro" id="IPR007390">
    <property type="entry name" value="Spore_V_R"/>
</dbReference>
<organism evidence="3 4">
    <name type="scientific">Bosea lupini</name>
    <dbReference type="NCBI Taxonomy" id="1036779"/>
    <lineage>
        <taxon>Bacteria</taxon>
        <taxon>Pseudomonadati</taxon>
        <taxon>Pseudomonadota</taxon>
        <taxon>Alphaproteobacteria</taxon>
        <taxon>Hyphomicrobiales</taxon>
        <taxon>Boseaceae</taxon>
        <taxon>Bosea</taxon>
    </lineage>
</organism>
<sequence>MPRHAHRPDLLFTGSDWNFGTLSHAYDVIEAVAKEELRLDIYPVQMEVISSEQMLDAYSSIGMPLMYRHWSFGKHFLHHELHYRKGGRGLAYEIVINSDPCIVYLMEENTMALQALVTAHAAFGHNHFFKNNYLFRQWTDADAILGYLDFAKSYITRCEEKHGVAAVEAILDAAHALMDQGVFRYRRPPRLSSEKQREGLRERLEYEERSYNDLWRTLPRQADGSKAAAAENADLIAERKKALNLPEENLLYFLEKTSLILEPWQREVLRIVRVIAQYFYPQRQTQVMNEGCATFVHYTVMNALFDQGRIGEGAMLEILRNHSNVIFQPGFDDPRFSGINPYALGLDMMQDIKRIATEPTAEDRDWFPEIAGSGDWRTILLDAWANHRDESFIRQFLSPALIRKWRLFLLSDAANESFYSVASIHNERGYRKIRAALAQRYDIGTNNTDIQVVDVDLLGQRHLRLQHKVRDGIVLDGGSCEATLRHVQRLWGYEVSLQGIDAQTGATVYERSSSQLAQ</sequence>
<accession>A0A1H7RCN0</accession>
<evidence type="ECO:0000259" key="1">
    <source>
        <dbReference type="Pfam" id="PF04293"/>
    </source>
</evidence>
<protein>
    <submittedName>
        <fullName evidence="3">Stage V sporulation protein R</fullName>
    </submittedName>
</protein>
<dbReference type="InterPro" id="IPR056174">
    <property type="entry name" value="SpoVR_N"/>
</dbReference>
<keyword evidence="4" id="KW-1185">Reference proteome</keyword>
<name>A0A1H7RCN0_9HYPH</name>